<proteinExistence type="predicted"/>
<organism evidence="2 3">
    <name type="scientific">Lentibacillus cibarius</name>
    <dbReference type="NCBI Taxonomy" id="2583219"/>
    <lineage>
        <taxon>Bacteria</taxon>
        <taxon>Bacillati</taxon>
        <taxon>Bacillota</taxon>
        <taxon>Bacilli</taxon>
        <taxon>Bacillales</taxon>
        <taxon>Bacillaceae</taxon>
        <taxon>Lentibacillus</taxon>
    </lineage>
</organism>
<evidence type="ECO:0000256" key="1">
    <source>
        <dbReference type="SAM" id="Coils"/>
    </source>
</evidence>
<dbReference type="Pfam" id="PF09388">
    <property type="entry name" value="SpoOE-like"/>
    <property type="match status" value="1"/>
</dbReference>
<dbReference type="GO" id="GO:0046983">
    <property type="term" value="F:protein dimerization activity"/>
    <property type="evidence" value="ECO:0007669"/>
    <property type="project" value="InterPro"/>
</dbReference>
<evidence type="ECO:0000313" key="3">
    <source>
        <dbReference type="Proteomes" id="UP000306980"/>
    </source>
</evidence>
<dbReference type="OrthoDB" id="2973859at2"/>
<protein>
    <submittedName>
        <fullName evidence="2">Aspartyl-phosphate phosphatase Spo0E family protein</fullName>
    </submittedName>
</protein>
<keyword evidence="1" id="KW-0175">Coiled coil</keyword>
<dbReference type="SUPFAM" id="SSF140500">
    <property type="entry name" value="BAS1536-like"/>
    <property type="match status" value="1"/>
</dbReference>
<dbReference type="PANTHER" id="PTHR41263:SF1">
    <property type="entry name" value="ASPARTYL-PHOSPHATE PHOSPHATASE YISI"/>
    <property type="match status" value="1"/>
</dbReference>
<dbReference type="GO" id="GO:0043937">
    <property type="term" value="P:regulation of sporulation"/>
    <property type="evidence" value="ECO:0007669"/>
    <property type="project" value="InterPro"/>
</dbReference>
<name>A0A5S3QJ13_9BACI</name>
<dbReference type="AlphaFoldDB" id="A0A5S3QJ13"/>
<evidence type="ECO:0000313" key="2">
    <source>
        <dbReference type="EMBL" id="TMN21922.1"/>
    </source>
</evidence>
<feature type="coiled-coil region" evidence="1">
    <location>
        <begin position="11"/>
        <end position="38"/>
    </location>
</feature>
<dbReference type="InterPro" id="IPR036638">
    <property type="entry name" value="HLH_DNA-bd_sf"/>
</dbReference>
<dbReference type="Gene3D" id="4.10.280.10">
    <property type="entry name" value="Helix-loop-helix DNA-binding domain"/>
    <property type="match status" value="1"/>
</dbReference>
<reference evidence="2 3" key="1">
    <citation type="submission" date="2019-05" db="EMBL/GenBank/DDBJ databases">
        <title>Genomic analysis of Lentibacillus sp. NKC220-2.</title>
        <authorList>
            <person name="Oh Y.J."/>
        </authorList>
    </citation>
    <scope>NUCLEOTIDE SEQUENCE [LARGE SCALE GENOMIC DNA]</scope>
    <source>
        <strain evidence="2 3">NKC220-2</strain>
    </source>
</reference>
<dbReference type="InterPro" id="IPR053028">
    <property type="entry name" value="Spo0E-like_phosphatase"/>
</dbReference>
<comment type="caution">
    <text evidence="2">The sequence shown here is derived from an EMBL/GenBank/DDBJ whole genome shotgun (WGS) entry which is preliminary data.</text>
</comment>
<dbReference type="EMBL" id="VCIA01000001">
    <property type="protein sequence ID" value="TMN21922.1"/>
    <property type="molecule type" value="Genomic_DNA"/>
</dbReference>
<gene>
    <name evidence="2" type="ORF">FFL34_07180</name>
</gene>
<dbReference type="InterPro" id="IPR018540">
    <property type="entry name" value="Spo0E-like"/>
</dbReference>
<dbReference type="PANTHER" id="PTHR41263">
    <property type="entry name" value="ASPARTYL-PHOSPHATE PHOSPHATASE YISI"/>
    <property type="match status" value="1"/>
</dbReference>
<accession>A0A5S3QJ13</accession>
<dbReference type="Proteomes" id="UP000306980">
    <property type="component" value="Unassembled WGS sequence"/>
</dbReference>
<sequence>MIVSIQGAFMKQTDEMNLQNLRQAIEQQRQLMLETANVYGMGNDKTIRVSRELDEFILEYQKATTAKGETNDVKWND</sequence>
<dbReference type="InterPro" id="IPR037208">
    <property type="entry name" value="Spo0E-like_sf"/>
</dbReference>